<organism evidence="6 7">
    <name type="scientific">Pleurostoma richardsiae</name>
    <dbReference type="NCBI Taxonomy" id="41990"/>
    <lineage>
        <taxon>Eukaryota</taxon>
        <taxon>Fungi</taxon>
        <taxon>Dikarya</taxon>
        <taxon>Ascomycota</taxon>
        <taxon>Pezizomycotina</taxon>
        <taxon>Sordariomycetes</taxon>
        <taxon>Sordariomycetidae</taxon>
        <taxon>Calosphaeriales</taxon>
        <taxon>Pleurostomataceae</taxon>
        <taxon>Pleurostoma</taxon>
    </lineage>
</organism>
<comment type="similarity">
    <text evidence="1">Belongs to the bacterial ribosomal protein bL9 family.</text>
</comment>
<keyword evidence="7" id="KW-1185">Reference proteome</keyword>
<evidence type="ECO:0000313" key="6">
    <source>
        <dbReference type="EMBL" id="KAJ9157360.1"/>
    </source>
</evidence>
<evidence type="ECO:0000259" key="5">
    <source>
        <dbReference type="Pfam" id="PF01281"/>
    </source>
</evidence>
<dbReference type="EMBL" id="JANBVO010000001">
    <property type="protein sequence ID" value="KAJ9157360.1"/>
    <property type="molecule type" value="Genomic_DNA"/>
</dbReference>
<feature type="region of interest" description="Disordered" evidence="4">
    <location>
        <begin position="161"/>
        <end position="196"/>
    </location>
</feature>
<dbReference type="GO" id="GO:0006412">
    <property type="term" value="P:translation"/>
    <property type="evidence" value="ECO:0007669"/>
    <property type="project" value="InterPro"/>
</dbReference>
<dbReference type="InterPro" id="IPR009027">
    <property type="entry name" value="Ribosomal_bL9/RNase_H1_N"/>
</dbReference>
<dbReference type="PANTHER" id="PTHR21368">
    <property type="entry name" value="50S RIBOSOMAL PROTEIN L9"/>
    <property type="match status" value="1"/>
</dbReference>
<keyword evidence="2" id="KW-0689">Ribosomal protein</keyword>
<dbReference type="GO" id="GO:0003735">
    <property type="term" value="F:structural constituent of ribosome"/>
    <property type="evidence" value="ECO:0007669"/>
    <property type="project" value="InterPro"/>
</dbReference>
<gene>
    <name evidence="6" type="ORF">NKR23_g736</name>
</gene>
<keyword evidence="3" id="KW-0687">Ribonucleoprotein</keyword>
<protein>
    <recommendedName>
        <fullName evidence="5">Ribosomal protein L9 domain-containing protein</fullName>
    </recommendedName>
</protein>
<feature type="compositionally biased region" description="Low complexity" evidence="4">
    <location>
        <begin position="179"/>
        <end position="196"/>
    </location>
</feature>
<dbReference type="Gene3D" id="3.40.5.10">
    <property type="entry name" value="Ribosomal protein L9, N-terminal domain"/>
    <property type="match status" value="1"/>
</dbReference>
<dbReference type="GO" id="GO:1990904">
    <property type="term" value="C:ribonucleoprotein complex"/>
    <property type="evidence" value="ECO:0007669"/>
    <property type="project" value="UniProtKB-KW"/>
</dbReference>
<evidence type="ECO:0000256" key="3">
    <source>
        <dbReference type="ARBA" id="ARBA00023274"/>
    </source>
</evidence>
<reference evidence="6" key="1">
    <citation type="submission" date="2022-07" db="EMBL/GenBank/DDBJ databases">
        <title>Fungi with potential for degradation of polypropylene.</title>
        <authorList>
            <person name="Gostincar C."/>
        </authorList>
    </citation>
    <scope>NUCLEOTIDE SEQUENCE</scope>
    <source>
        <strain evidence="6">EXF-13308</strain>
    </source>
</reference>
<feature type="domain" description="Ribosomal protein L9" evidence="5">
    <location>
        <begin position="47"/>
        <end position="91"/>
    </location>
</feature>
<dbReference type="Proteomes" id="UP001174694">
    <property type="component" value="Unassembled WGS sequence"/>
</dbReference>
<comment type="caution">
    <text evidence="6">The sequence shown here is derived from an EMBL/GenBank/DDBJ whole genome shotgun (WGS) entry which is preliminary data.</text>
</comment>
<evidence type="ECO:0000256" key="4">
    <source>
        <dbReference type="SAM" id="MobiDB-lite"/>
    </source>
</evidence>
<dbReference type="InterPro" id="IPR000244">
    <property type="entry name" value="Ribosomal_bL9"/>
</dbReference>
<dbReference type="GO" id="GO:0005840">
    <property type="term" value="C:ribosome"/>
    <property type="evidence" value="ECO:0007669"/>
    <property type="project" value="UniProtKB-KW"/>
</dbReference>
<dbReference type="InterPro" id="IPR020070">
    <property type="entry name" value="Ribosomal_bL9_N"/>
</dbReference>
<name>A0AA38W0K9_9PEZI</name>
<proteinExistence type="inferred from homology"/>
<evidence type="ECO:0000256" key="2">
    <source>
        <dbReference type="ARBA" id="ARBA00022980"/>
    </source>
</evidence>
<evidence type="ECO:0000256" key="1">
    <source>
        <dbReference type="ARBA" id="ARBA00010605"/>
    </source>
</evidence>
<dbReference type="Pfam" id="PF01281">
    <property type="entry name" value="Ribosomal_L9_N"/>
    <property type="match status" value="1"/>
</dbReference>
<dbReference type="InterPro" id="IPR036935">
    <property type="entry name" value="Ribosomal_bL9_N_sf"/>
</dbReference>
<accession>A0AA38W0K9</accession>
<sequence>MATPLVAQMPTCMTCLRRLARTALSPISLTQVRAKSKGRPVDQGVLVRLLEDIPKFGRKNSIFRTERGRMRNSWFPQKQAEYMTAARFAELGLTKDAIGARDPLFGTFVSAEDALEATVLKAPEPAKKKPTVEPERAHALLATLLPETLTFTRKLIHAPAAVPSSTPRSPLLAAQATVSDAAQSSPSSPAEEAAAATPAALDPAASLAIYGSVSANDVAALIRDRLLRSGDAEAARITLDGAHVRFVGLEDAGADRVKALGRWEVEILAGGVGSMEPVRKVVEVVAEKESAPEAAQ</sequence>
<evidence type="ECO:0000313" key="7">
    <source>
        <dbReference type="Proteomes" id="UP001174694"/>
    </source>
</evidence>
<dbReference type="SUPFAM" id="SSF55658">
    <property type="entry name" value="L9 N-domain-like"/>
    <property type="match status" value="1"/>
</dbReference>
<dbReference type="AlphaFoldDB" id="A0AA38W0K9"/>